<dbReference type="CDD" id="cd05283">
    <property type="entry name" value="CAD1"/>
    <property type="match status" value="1"/>
</dbReference>
<dbReference type="SUPFAM" id="SSF51735">
    <property type="entry name" value="NAD(P)-binding Rossmann-fold domains"/>
    <property type="match status" value="1"/>
</dbReference>
<dbReference type="InterPro" id="IPR036291">
    <property type="entry name" value="NAD(P)-bd_dom_sf"/>
</dbReference>
<dbReference type="InterPro" id="IPR047109">
    <property type="entry name" value="CAD-like"/>
</dbReference>
<feature type="domain" description="Enoyl reductase (ER)" evidence="6">
    <location>
        <begin position="10"/>
        <end position="339"/>
    </location>
</feature>
<evidence type="ECO:0000313" key="7">
    <source>
        <dbReference type="EMBL" id="CAH0055479.1"/>
    </source>
</evidence>
<protein>
    <recommendedName>
        <fullName evidence="6">Enoyl reductase (ER) domain-containing protein</fullName>
    </recommendedName>
</protein>
<comment type="similarity">
    <text evidence="5">Belongs to the zinc-containing alcohol dehydrogenase family.</text>
</comment>
<dbReference type="InterPro" id="IPR002328">
    <property type="entry name" value="ADH_Zn_CS"/>
</dbReference>
<dbReference type="AlphaFoldDB" id="A0A9P0ENV5"/>
<dbReference type="Gene3D" id="3.40.50.720">
    <property type="entry name" value="NAD(P)-binding Rossmann-like Domain"/>
    <property type="match status" value="1"/>
</dbReference>
<evidence type="ECO:0000313" key="8">
    <source>
        <dbReference type="Proteomes" id="UP000775872"/>
    </source>
</evidence>
<evidence type="ECO:0000256" key="4">
    <source>
        <dbReference type="ARBA" id="ARBA00023002"/>
    </source>
</evidence>
<sequence>MGVDFTVFKGSSSGAIVEAKGHRDPKPSEVIVKISHCGVCGTDEHYRHADQGLGHEGVGVITEVGSSVHEISEFKVGDKVGMGWFHKFCGHCDSCVKGKVAKNCKGRQDRCVNMTTFGTADQDQGCFGTYVAWDVSALFKVPDEIPLEYAGPLMCGGATVWGPLYTSGLGAGDRVGIIGIGGLGHLAIQFASKMGLEAVVFSSTESKKQAAFDFGASEFHVTNGSEDLSTIQKLDVLLITANTNPDLSQYLSLLAPGAKVFPLTISTEEFHVSPLTLIMRGTSIIGSGLASIPSVRAMLSFAAKKGIKPQIEKFPMTQSGVEEAMQKLRDGKMRYRGVLVVE</sequence>
<dbReference type="InterPro" id="IPR013149">
    <property type="entry name" value="ADH-like_C"/>
</dbReference>
<dbReference type="GO" id="GO:0016616">
    <property type="term" value="F:oxidoreductase activity, acting on the CH-OH group of donors, NAD or NADP as acceptor"/>
    <property type="evidence" value="ECO:0007669"/>
    <property type="project" value="InterPro"/>
</dbReference>
<organism evidence="7 8">
    <name type="scientific">Clonostachys solani</name>
    <dbReference type="NCBI Taxonomy" id="160281"/>
    <lineage>
        <taxon>Eukaryota</taxon>
        <taxon>Fungi</taxon>
        <taxon>Dikarya</taxon>
        <taxon>Ascomycota</taxon>
        <taxon>Pezizomycotina</taxon>
        <taxon>Sordariomycetes</taxon>
        <taxon>Hypocreomycetidae</taxon>
        <taxon>Hypocreales</taxon>
        <taxon>Bionectriaceae</taxon>
        <taxon>Clonostachys</taxon>
    </lineage>
</organism>
<keyword evidence="4" id="KW-0560">Oxidoreductase</keyword>
<dbReference type="InterPro" id="IPR020843">
    <property type="entry name" value="ER"/>
</dbReference>
<dbReference type="PROSITE" id="PS00059">
    <property type="entry name" value="ADH_ZINC"/>
    <property type="match status" value="1"/>
</dbReference>
<dbReference type="Gene3D" id="3.90.180.10">
    <property type="entry name" value="Medium-chain alcohol dehydrogenases, catalytic domain"/>
    <property type="match status" value="1"/>
</dbReference>
<comment type="caution">
    <text evidence="7">The sequence shown here is derived from an EMBL/GenBank/DDBJ whole genome shotgun (WGS) entry which is preliminary data.</text>
</comment>
<dbReference type="GO" id="GO:0008270">
    <property type="term" value="F:zinc ion binding"/>
    <property type="evidence" value="ECO:0007669"/>
    <property type="project" value="InterPro"/>
</dbReference>
<dbReference type="OrthoDB" id="1879366at2759"/>
<dbReference type="FunFam" id="3.40.50.720:FF:000022">
    <property type="entry name" value="Cinnamyl alcohol dehydrogenase"/>
    <property type="match status" value="1"/>
</dbReference>
<keyword evidence="3 5" id="KW-0862">Zinc</keyword>
<proteinExistence type="inferred from homology"/>
<evidence type="ECO:0000256" key="2">
    <source>
        <dbReference type="ARBA" id="ARBA00022723"/>
    </source>
</evidence>
<evidence type="ECO:0000256" key="1">
    <source>
        <dbReference type="ARBA" id="ARBA00001947"/>
    </source>
</evidence>
<dbReference type="InterPro" id="IPR011032">
    <property type="entry name" value="GroES-like_sf"/>
</dbReference>
<accession>A0A9P0ENV5</accession>
<evidence type="ECO:0000259" key="6">
    <source>
        <dbReference type="SMART" id="SM00829"/>
    </source>
</evidence>
<dbReference type="SUPFAM" id="SSF50129">
    <property type="entry name" value="GroES-like"/>
    <property type="match status" value="1"/>
</dbReference>
<evidence type="ECO:0000256" key="5">
    <source>
        <dbReference type="RuleBase" id="RU361277"/>
    </source>
</evidence>
<dbReference type="InterPro" id="IPR013154">
    <property type="entry name" value="ADH-like_N"/>
</dbReference>
<reference evidence="7" key="1">
    <citation type="submission" date="2021-10" db="EMBL/GenBank/DDBJ databases">
        <authorList>
            <person name="Piombo E."/>
        </authorList>
    </citation>
    <scope>NUCLEOTIDE SEQUENCE</scope>
</reference>
<dbReference type="Proteomes" id="UP000775872">
    <property type="component" value="Unassembled WGS sequence"/>
</dbReference>
<evidence type="ECO:0000256" key="3">
    <source>
        <dbReference type="ARBA" id="ARBA00022833"/>
    </source>
</evidence>
<gene>
    <name evidence="7" type="ORF">CSOL1703_00017583</name>
</gene>
<keyword evidence="8" id="KW-1185">Reference proteome</keyword>
<dbReference type="SMART" id="SM00829">
    <property type="entry name" value="PKS_ER"/>
    <property type="match status" value="1"/>
</dbReference>
<dbReference type="Pfam" id="PF00107">
    <property type="entry name" value="ADH_zinc_N"/>
    <property type="match status" value="1"/>
</dbReference>
<dbReference type="PANTHER" id="PTHR42683">
    <property type="entry name" value="ALDEHYDE REDUCTASE"/>
    <property type="match status" value="1"/>
</dbReference>
<name>A0A9P0ENV5_9HYPO</name>
<comment type="cofactor">
    <cofactor evidence="1 5">
        <name>Zn(2+)</name>
        <dbReference type="ChEBI" id="CHEBI:29105"/>
    </cofactor>
</comment>
<dbReference type="Pfam" id="PF08240">
    <property type="entry name" value="ADH_N"/>
    <property type="match status" value="1"/>
</dbReference>
<dbReference type="EMBL" id="CABFOC020000057">
    <property type="protein sequence ID" value="CAH0055479.1"/>
    <property type="molecule type" value="Genomic_DNA"/>
</dbReference>
<keyword evidence="2 5" id="KW-0479">Metal-binding</keyword>